<dbReference type="InterPro" id="IPR032861">
    <property type="entry name" value="TAXi_N"/>
</dbReference>
<keyword evidence="10" id="KW-1185">Reference proteome</keyword>
<name>A0A444YCU1_ARAHY</name>
<evidence type="ECO:0000313" key="9">
    <source>
        <dbReference type="EMBL" id="RYQ99740.1"/>
    </source>
</evidence>
<dbReference type="InterPro" id="IPR001969">
    <property type="entry name" value="Aspartic_peptidase_AS"/>
</dbReference>
<evidence type="ECO:0000256" key="7">
    <source>
        <dbReference type="SAM" id="SignalP"/>
    </source>
</evidence>
<evidence type="ECO:0000256" key="3">
    <source>
        <dbReference type="ARBA" id="ARBA00022750"/>
    </source>
</evidence>
<feature type="domain" description="Peptidase A1" evidence="8">
    <location>
        <begin position="57"/>
        <end position="417"/>
    </location>
</feature>
<evidence type="ECO:0000256" key="6">
    <source>
        <dbReference type="PIRSR" id="PIRSR601461-1"/>
    </source>
</evidence>
<gene>
    <name evidence="9" type="ORF">Ahy_B07g087732</name>
</gene>
<dbReference type="InterPro" id="IPR034161">
    <property type="entry name" value="Pepsin-like_plant"/>
</dbReference>
<evidence type="ECO:0000259" key="8">
    <source>
        <dbReference type="PROSITE" id="PS51767"/>
    </source>
</evidence>
<evidence type="ECO:0000256" key="4">
    <source>
        <dbReference type="ARBA" id="ARBA00022801"/>
    </source>
</evidence>
<dbReference type="FunFam" id="2.40.70.10:FF:000073">
    <property type="entry name" value="Aspartic proteinase PCS1"/>
    <property type="match status" value="1"/>
</dbReference>
<feature type="signal peptide" evidence="7">
    <location>
        <begin position="1"/>
        <end position="26"/>
    </location>
</feature>
<dbReference type="CDD" id="cd05476">
    <property type="entry name" value="pepsin_A_like_plant"/>
    <property type="match status" value="1"/>
</dbReference>
<evidence type="ECO:0000313" key="10">
    <source>
        <dbReference type="Proteomes" id="UP000289738"/>
    </source>
</evidence>
<evidence type="ECO:0000256" key="2">
    <source>
        <dbReference type="ARBA" id="ARBA00022670"/>
    </source>
</evidence>
<dbReference type="GO" id="GO:0004190">
    <property type="term" value="F:aspartic-type endopeptidase activity"/>
    <property type="evidence" value="ECO:0007669"/>
    <property type="project" value="UniProtKB-KW"/>
</dbReference>
<feature type="active site" evidence="6">
    <location>
        <position position="75"/>
    </location>
</feature>
<dbReference type="InterPro" id="IPR033121">
    <property type="entry name" value="PEPTIDASE_A1"/>
</dbReference>
<evidence type="ECO:0000256" key="1">
    <source>
        <dbReference type="ARBA" id="ARBA00007447"/>
    </source>
</evidence>
<keyword evidence="2" id="KW-0645">Protease</keyword>
<dbReference type="PANTHER" id="PTHR47965:SF38">
    <property type="entry name" value="PROTEASE FAMILY PROTEIN, PUTATIVE-RELATED"/>
    <property type="match status" value="1"/>
</dbReference>
<dbReference type="PANTHER" id="PTHR47965">
    <property type="entry name" value="ASPARTYL PROTEASE-RELATED"/>
    <property type="match status" value="1"/>
</dbReference>
<keyword evidence="3" id="KW-0064">Aspartyl protease</keyword>
<dbReference type="STRING" id="3818.A0A444YCU1"/>
<dbReference type="AlphaFoldDB" id="A0A444YCU1"/>
<keyword evidence="7" id="KW-0732">Signal</keyword>
<dbReference type="PROSITE" id="PS51767">
    <property type="entry name" value="PEPTIDASE_A1"/>
    <property type="match status" value="1"/>
</dbReference>
<keyword evidence="4" id="KW-0378">Hydrolase</keyword>
<protein>
    <recommendedName>
        <fullName evidence="8">Peptidase A1 domain-containing protein</fullName>
    </recommendedName>
</protein>
<evidence type="ECO:0000256" key="5">
    <source>
        <dbReference type="ARBA" id="ARBA00023180"/>
    </source>
</evidence>
<dbReference type="EMBL" id="SDMP01000017">
    <property type="protein sequence ID" value="RYQ99740.1"/>
    <property type="molecule type" value="Genomic_DNA"/>
</dbReference>
<comment type="caution">
    <text evidence="9">The sequence shown here is derived from an EMBL/GenBank/DDBJ whole genome shotgun (WGS) entry which is preliminary data.</text>
</comment>
<proteinExistence type="inferred from homology"/>
<organism evidence="9 10">
    <name type="scientific">Arachis hypogaea</name>
    <name type="common">Peanut</name>
    <dbReference type="NCBI Taxonomy" id="3818"/>
    <lineage>
        <taxon>Eukaryota</taxon>
        <taxon>Viridiplantae</taxon>
        <taxon>Streptophyta</taxon>
        <taxon>Embryophyta</taxon>
        <taxon>Tracheophyta</taxon>
        <taxon>Spermatophyta</taxon>
        <taxon>Magnoliopsida</taxon>
        <taxon>eudicotyledons</taxon>
        <taxon>Gunneridae</taxon>
        <taxon>Pentapetalae</taxon>
        <taxon>rosids</taxon>
        <taxon>fabids</taxon>
        <taxon>Fabales</taxon>
        <taxon>Fabaceae</taxon>
        <taxon>Papilionoideae</taxon>
        <taxon>50 kb inversion clade</taxon>
        <taxon>dalbergioids sensu lato</taxon>
        <taxon>Dalbergieae</taxon>
        <taxon>Pterocarpus clade</taxon>
        <taxon>Arachis</taxon>
    </lineage>
</organism>
<dbReference type="SUPFAM" id="SSF50630">
    <property type="entry name" value="Acid proteases"/>
    <property type="match status" value="1"/>
</dbReference>
<dbReference type="InterPro" id="IPR001461">
    <property type="entry name" value="Aspartic_peptidase_A1"/>
</dbReference>
<dbReference type="Pfam" id="PF14541">
    <property type="entry name" value="TAXi_C"/>
    <property type="match status" value="1"/>
</dbReference>
<dbReference type="InterPro" id="IPR021109">
    <property type="entry name" value="Peptidase_aspartic_dom_sf"/>
</dbReference>
<feature type="chain" id="PRO_5019163222" description="Peptidase A1 domain-containing protein" evidence="7">
    <location>
        <begin position="27"/>
        <end position="432"/>
    </location>
</feature>
<dbReference type="GO" id="GO:0006508">
    <property type="term" value="P:proteolysis"/>
    <property type="evidence" value="ECO:0007669"/>
    <property type="project" value="UniProtKB-KW"/>
</dbReference>
<dbReference type="Proteomes" id="UP000289738">
    <property type="component" value="Chromosome B07"/>
</dbReference>
<feature type="active site" evidence="6">
    <location>
        <position position="289"/>
    </location>
</feature>
<dbReference type="FunFam" id="2.40.70.10:FF:000046">
    <property type="entry name" value="Aspartic proteinase PCS1"/>
    <property type="match status" value="1"/>
</dbReference>
<dbReference type="InterPro" id="IPR032799">
    <property type="entry name" value="TAXi_C"/>
</dbReference>
<comment type="similarity">
    <text evidence="1">Belongs to the peptidase A1 family.</text>
</comment>
<accession>A0A444YCU1</accession>
<dbReference type="Gene3D" id="2.40.70.10">
    <property type="entry name" value="Acid Proteases"/>
    <property type="match status" value="2"/>
</dbReference>
<dbReference type="Pfam" id="PF14543">
    <property type="entry name" value="TAXi_N"/>
    <property type="match status" value="1"/>
</dbReference>
<keyword evidence="5" id="KW-0325">Glycoprotein</keyword>
<dbReference type="PROSITE" id="PS00141">
    <property type="entry name" value="ASP_PROTEASE"/>
    <property type="match status" value="1"/>
</dbReference>
<sequence length="432" mass="46698">MASSTPLLLQTLIISITLLQFQTSNQQQPLLLLPLKQQTQQPSSNSRKLSFQHNVTLTVTLTVGTPPQNVTMVLDTGSELSWLHCNPVNNNTFNFFNSSLSSSYVPTPCSSSICKIRTQDLPIPVSCDSTTSKLCHVIVSYADSTSTEGTLTADTFSIGATPQPNTLFGCMESGYTTNPNEDSKSTGLLGMNQGSLSFVTQLGLPKFSYCISVGEGSSGILLFGATTAFPWLGPLQYTPLVKTTTSLPYFDRVAYTVQLEGIKVSDKLLQLPKSIFVPDHTGAGQTMVDSGTQFTFLLGSVYTALKNEFLNQTKGKSMLKVVEDPNFVFQGAMDLCYSVVGGGGGVAAEVPAVTMVFSGAEMRVSGERLLYKVNESMYCFTFGNSDMLGIEAYVIGHHHQQNVWMEFDLVNARVGFADTKCDLASQRLSPAS</sequence>
<reference evidence="9 10" key="1">
    <citation type="submission" date="2019-01" db="EMBL/GenBank/DDBJ databases">
        <title>Sequencing of cultivated peanut Arachis hypogaea provides insights into genome evolution and oil improvement.</title>
        <authorList>
            <person name="Chen X."/>
        </authorList>
    </citation>
    <scope>NUCLEOTIDE SEQUENCE [LARGE SCALE GENOMIC DNA]</scope>
    <source>
        <strain evidence="10">cv. Fuhuasheng</strain>
        <tissue evidence="9">Leaves</tissue>
    </source>
</reference>